<dbReference type="RefSeq" id="WP_160027137.1">
    <property type="nucleotide sequence ID" value="NZ_CP041764.1"/>
</dbReference>
<evidence type="ECO:0000313" key="2">
    <source>
        <dbReference type="Proteomes" id="UP000430368"/>
    </source>
</evidence>
<evidence type="ECO:0000313" key="1">
    <source>
        <dbReference type="EMBL" id="QHA85680.1"/>
    </source>
</evidence>
<gene>
    <name evidence="1" type="ORF">FO014_01065</name>
</gene>
<organism evidence="1 2">
    <name type="scientific">Serratia rhizosphaerae</name>
    <dbReference type="NCBI Taxonomy" id="2597702"/>
    <lineage>
        <taxon>Bacteria</taxon>
        <taxon>Pseudomonadati</taxon>
        <taxon>Pseudomonadota</taxon>
        <taxon>Gammaproteobacteria</taxon>
        <taxon>Enterobacterales</taxon>
        <taxon>Yersiniaceae</taxon>
        <taxon>Serratia</taxon>
    </lineage>
</organism>
<protein>
    <submittedName>
        <fullName evidence="1">Uncharacterized protein</fullName>
    </submittedName>
</protein>
<reference evidence="1 2" key="1">
    <citation type="submission" date="2019-07" db="EMBL/GenBank/DDBJ databases">
        <title>Serratia dokdonensis sp. nov., an elicitor of systemic resistance in Nicotiana Tabacum.</title>
        <authorList>
            <person name="Son J.-S."/>
            <person name="Hwang Y.-J."/>
            <person name="Lee S.-Y."/>
            <person name="Ghim S.-Y."/>
        </authorList>
    </citation>
    <scope>NUCLEOTIDE SEQUENCE [LARGE SCALE GENOMIC DNA]</scope>
    <source>
        <strain evidence="1 2">KUDC3025</strain>
    </source>
</reference>
<keyword evidence="2" id="KW-1185">Reference proteome</keyword>
<proteinExistence type="predicted"/>
<dbReference type="Proteomes" id="UP000430368">
    <property type="component" value="Chromosome"/>
</dbReference>
<accession>A0ABX6GHF3</accession>
<dbReference type="EMBL" id="CP041764">
    <property type="protein sequence ID" value="QHA85680.1"/>
    <property type="molecule type" value="Genomic_DNA"/>
</dbReference>
<name>A0ABX6GHF3_9GAMM</name>
<sequence>MSKEIILRKEDVPGQDVRVFLELKDGETSITAAMATDADRDNVVDRVSIVGDLDGDNDLDEDDKALLRDMVNLFLKIKW</sequence>